<feature type="domain" description="Aminoglycoside phosphotransferase" evidence="1">
    <location>
        <begin position="22"/>
        <end position="259"/>
    </location>
</feature>
<organism evidence="2 3">
    <name type="scientific">Lentibacillus halodurans</name>
    <dbReference type="NCBI Taxonomy" id="237679"/>
    <lineage>
        <taxon>Bacteria</taxon>
        <taxon>Bacillati</taxon>
        <taxon>Bacillota</taxon>
        <taxon>Bacilli</taxon>
        <taxon>Bacillales</taxon>
        <taxon>Bacillaceae</taxon>
        <taxon>Lentibacillus</taxon>
    </lineage>
</organism>
<dbReference type="PANTHER" id="PTHR39179:SF3">
    <property type="entry name" value="COTS-RELATED PROTEIN"/>
    <property type="match status" value="1"/>
</dbReference>
<reference evidence="2 3" key="1">
    <citation type="submission" date="2016-10" db="EMBL/GenBank/DDBJ databases">
        <authorList>
            <person name="de Groot N.N."/>
        </authorList>
    </citation>
    <scope>NUCLEOTIDE SEQUENCE [LARGE SCALE GENOMIC DNA]</scope>
    <source>
        <strain evidence="2 3">CGMCC 1.3702</strain>
    </source>
</reference>
<proteinExistence type="predicted"/>
<keyword evidence="3" id="KW-1185">Reference proteome</keyword>
<evidence type="ECO:0000313" key="2">
    <source>
        <dbReference type="EMBL" id="SFA68852.1"/>
    </source>
</evidence>
<dbReference type="InterPro" id="IPR011009">
    <property type="entry name" value="Kinase-like_dom_sf"/>
</dbReference>
<dbReference type="Gene3D" id="3.90.1200.10">
    <property type="match status" value="1"/>
</dbReference>
<dbReference type="STRING" id="237679.SAMN04488072_1019"/>
<name>A0A1I0UXY0_9BACI</name>
<sequence>MGSVKDVLKKYGVYPHQIRKISERLYQVSDGQHVYALKQSRLTKNTVQKWEQIYHQAYALNLPNILPVYLTRQSDLYVKMDDSYYYVTPWIFEYQQSREQAITNGFETIGNIHAKTKQSISIDTDSILGNFRQYRQKNAELQNILLDYVSRFEQNRFMSPFELQVCTHYHVLTRLLPELDDHTVRFMNELESDQKWTYCLCHGHLTLSHFLHHRHTYLINWEQAAYDHAVFDLTTLLHGQVRHYDLSPEQLVELFSAYNRKNPLNTSEKHLLTIYLLDPAHYMSLIDNYVEHPEQQTMIKRTQLLQSAFHQLELGLKWSTLTQYDDIPESESESEA</sequence>
<dbReference type="EMBL" id="FOJW01000001">
    <property type="protein sequence ID" value="SFA68852.1"/>
    <property type="molecule type" value="Genomic_DNA"/>
</dbReference>
<protein>
    <submittedName>
        <fullName evidence="2">Spore coat protein YsxE</fullName>
    </submittedName>
</protein>
<dbReference type="GO" id="GO:0042601">
    <property type="term" value="C:endospore-forming forespore"/>
    <property type="evidence" value="ECO:0007669"/>
    <property type="project" value="TreeGrafter"/>
</dbReference>
<keyword evidence="2" id="KW-0946">Virion</keyword>
<dbReference type="Gene3D" id="3.30.200.20">
    <property type="entry name" value="Phosphorylase Kinase, domain 1"/>
    <property type="match status" value="1"/>
</dbReference>
<gene>
    <name evidence="2" type="ORF">SAMN04488072_1019</name>
</gene>
<evidence type="ECO:0000259" key="1">
    <source>
        <dbReference type="Pfam" id="PF01636"/>
    </source>
</evidence>
<dbReference type="AlphaFoldDB" id="A0A1I0UXY0"/>
<dbReference type="InterPro" id="IPR047175">
    <property type="entry name" value="CotS-like"/>
</dbReference>
<evidence type="ECO:0000313" key="3">
    <source>
        <dbReference type="Proteomes" id="UP000198642"/>
    </source>
</evidence>
<keyword evidence="2" id="KW-0167">Capsid protein</keyword>
<dbReference type="Pfam" id="PF01636">
    <property type="entry name" value="APH"/>
    <property type="match status" value="1"/>
</dbReference>
<dbReference type="SUPFAM" id="SSF56112">
    <property type="entry name" value="Protein kinase-like (PK-like)"/>
    <property type="match status" value="1"/>
</dbReference>
<accession>A0A1I0UXY0</accession>
<dbReference type="Proteomes" id="UP000198642">
    <property type="component" value="Unassembled WGS sequence"/>
</dbReference>
<dbReference type="PANTHER" id="PTHR39179">
    <property type="entry name" value="SPORE COAT PROTEIN I"/>
    <property type="match status" value="1"/>
</dbReference>
<dbReference type="InterPro" id="IPR002575">
    <property type="entry name" value="Aminoglycoside_PTrfase"/>
</dbReference>